<dbReference type="eggNOG" id="ENOG5033FHB">
    <property type="taxonomic scope" value="Bacteria"/>
</dbReference>
<evidence type="ECO:0000313" key="3">
    <source>
        <dbReference type="Proteomes" id="UP000002725"/>
    </source>
</evidence>
<keyword evidence="3" id="KW-1185">Reference proteome</keyword>
<dbReference type="Proteomes" id="UP000002725">
    <property type="component" value="Chromosome"/>
</dbReference>
<dbReference type="HOGENOM" id="CLU_211395_0_0_10"/>
<dbReference type="STRING" id="290512.Paes_1141"/>
<gene>
    <name evidence="2" type="ordered locus">Paes_1141</name>
</gene>
<sequence length="52" mass="5819">MSEEKKTCCCQNPDMLKSTPEKCSPETIRECHGDQPAHPCVPQDKQEGADKE</sequence>
<proteinExistence type="predicted"/>
<organism evidence="2 3">
    <name type="scientific">Prosthecochloris aestuarii (strain DSM 271 / SK 413)</name>
    <dbReference type="NCBI Taxonomy" id="290512"/>
    <lineage>
        <taxon>Bacteria</taxon>
        <taxon>Pseudomonadati</taxon>
        <taxon>Chlorobiota</taxon>
        <taxon>Chlorobiia</taxon>
        <taxon>Chlorobiales</taxon>
        <taxon>Chlorobiaceae</taxon>
        <taxon>Prosthecochloris</taxon>
    </lineage>
</organism>
<protein>
    <submittedName>
        <fullName evidence="2">Uncharacterized protein</fullName>
    </submittedName>
</protein>
<dbReference type="RefSeq" id="WP_012505705.1">
    <property type="nucleotide sequence ID" value="NC_011059.1"/>
</dbReference>
<name>B4S7Y3_PROA2</name>
<dbReference type="AlphaFoldDB" id="B4S7Y3"/>
<reference evidence="2" key="1">
    <citation type="submission" date="2008-06" db="EMBL/GenBank/DDBJ databases">
        <title>Complete sequence of chromosome of Prosthecochloris aestuarii DSM 271.</title>
        <authorList>
            <consortium name="US DOE Joint Genome Institute"/>
            <person name="Lucas S."/>
            <person name="Copeland A."/>
            <person name="Lapidus A."/>
            <person name="Glavina del Rio T."/>
            <person name="Dalin E."/>
            <person name="Tice H."/>
            <person name="Bruce D."/>
            <person name="Goodwin L."/>
            <person name="Pitluck S."/>
            <person name="Schmutz J."/>
            <person name="Larimer F."/>
            <person name="Land M."/>
            <person name="Hauser L."/>
            <person name="Kyrpides N."/>
            <person name="Anderson I."/>
            <person name="Liu Z."/>
            <person name="Li T."/>
            <person name="Zhao F."/>
            <person name="Overmann J."/>
            <person name="Bryant D.A."/>
            <person name="Richardson P."/>
        </authorList>
    </citation>
    <scope>NUCLEOTIDE SEQUENCE [LARGE SCALE GENOMIC DNA]</scope>
    <source>
        <strain evidence="2">DSM 271</strain>
    </source>
</reference>
<accession>B4S7Y3</accession>
<feature type="region of interest" description="Disordered" evidence="1">
    <location>
        <begin position="32"/>
        <end position="52"/>
    </location>
</feature>
<evidence type="ECO:0000256" key="1">
    <source>
        <dbReference type="SAM" id="MobiDB-lite"/>
    </source>
</evidence>
<dbReference type="EMBL" id="CP001108">
    <property type="protein sequence ID" value="ACF46170.1"/>
    <property type="molecule type" value="Genomic_DNA"/>
</dbReference>
<dbReference type="KEGG" id="paa:Paes_1141"/>
<evidence type="ECO:0000313" key="2">
    <source>
        <dbReference type="EMBL" id="ACF46170.1"/>
    </source>
</evidence>